<proteinExistence type="predicted"/>
<evidence type="ECO:0000313" key="2">
    <source>
        <dbReference type="Proteomes" id="UP001229421"/>
    </source>
</evidence>
<name>A0AAD8L7G3_TARER</name>
<reference evidence="1" key="1">
    <citation type="journal article" date="2023" name="bioRxiv">
        <title>Improved chromosome-level genome assembly for marigold (Tagetes erecta).</title>
        <authorList>
            <person name="Jiang F."/>
            <person name="Yuan L."/>
            <person name="Wang S."/>
            <person name="Wang H."/>
            <person name="Xu D."/>
            <person name="Wang A."/>
            <person name="Fan W."/>
        </authorList>
    </citation>
    <scope>NUCLEOTIDE SEQUENCE</scope>
    <source>
        <strain evidence="1">WSJ</strain>
        <tissue evidence="1">Leaf</tissue>
    </source>
</reference>
<dbReference type="AlphaFoldDB" id="A0AAD8L7G3"/>
<sequence length="73" mass="8317">MVAAINSEYDIAFDYDPYLSSSNSNSLTFLNQSTHSLLSKRSTSSHQVHSFSSKYTNRLIEVKCQRCHMIVKV</sequence>
<dbReference type="EMBL" id="JAUHHV010000002">
    <property type="protein sequence ID" value="KAK1433986.1"/>
    <property type="molecule type" value="Genomic_DNA"/>
</dbReference>
<gene>
    <name evidence="1" type="ORF">QVD17_10904</name>
</gene>
<evidence type="ECO:0000313" key="1">
    <source>
        <dbReference type="EMBL" id="KAK1433986.1"/>
    </source>
</evidence>
<accession>A0AAD8L7G3</accession>
<protein>
    <submittedName>
        <fullName evidence="1">Uncharacterized protein</fullName>
    </submittedName>
</protein>
<dbReference type="Proteomes" id="UP001229421">
    <property type="component" value="Unassembled WGS sequence"/>
</dbReference>
<organism evidence="1 2">
    <name type="scientific">Tagetes erecta</name>
    <name type="common">African marigold</name>
    <dbReference type="NCBI Taxonomy" id="13708"/>
    <lineage>
        <taxon>Eukaryota</taxon>
        <taxon>Viridiplantae</taxon>
        <taxon>Streptophyta</taxon>
        <taxon>Embryophyta</taxon>
        <taxon>Tracheophyta</taxon>
        <taxon>Spermatophyta</taxon>
        <taxon>Magnoliopsida</taxon>
        <taxon>eudicotyledons</taxon>
        <taxon>Gunneridae</taxon>
        <taxon>Pentapetalae</taxon>
        <taxon>asterids</taxon>
        <taxon>campanulids</taxon>
        <taxon>Asterales</taxon>
        <taxon>Asteraceae</taxon>
        <taxon>Asteroideae</taxon>
        <taxon>Heliantheae alliance</taxon>
        <taxon>Tageteae</taxon>
        <taxon>Tagetes</taxon>
    </lineage>
</organism>
<comment type="caution">
    <text evidence="1">The sequence shown here is derived from an EMBL/GenBank/DDBJ whole genome shotgun (WGS) entry which is preliminary data.</text>
</comment>
<keyword evidence="2" id="KW-1185">Reference proteome</keyword>